<feature type="region of interest" description="Disordered" evidence="5">
    <location>
        <begin position="897"/>
        <end position="949"/>
    </location>
</feature>
<feature type="region of interest" description="Disordered" evidence="5">
    <location>
        <begin position="1904"/>
        <end position="1925"/>
    </location>
</feature>
<dbReference type="SMART" id="SM00248">
    <property type="entry name" value="ANK"/>
    <property type="match status" value="8"/>
</dbReference>
<feature type="compositionally biased region" description="Acidic residues" evidence="5">
    <location>
        <begin position="913"/>
        <end position="949"/>
    </location>
</feature>
<proteinExistence type="predicted"/>
<keyword evidence="7" id="KW-1185">Reference proteome</keyword>
<dbReference type="PANTHER" id="PTHR24198">
    <property type="entry name" value="ANKYRIN REPEAT AND PROTEIN KINASE DOMAIN-CONTAINING PROTEIN"/>
    <property type="match status" value="1"/>
</dbReference>
<dbReference type="GeneID" id="20524739"/>
<protein>
    <submittedName>
        <fullName evidence="6">Uncharacterized protein</fullName>
    </submittedName>
</protein>
<organism evidence="6">
    <name type="scientific">Fonticula alba</name>
    <name type="common">Slime mold</name>
    <dbReference type="NCBI Taxonomy" id="691883"/>
    <lineage>
        <taxon>Eukaryota</taxon>
        <taxon>Rotosphaerida</taxon>
        <taxon>Fonticulaceae</taxon>
        <taxon>Fonticula</taxon>
    </lineage>
</organism>
<name>A0A058ZES9_FONAL</name>
<feature type="compositionally biased region" description="Low complexity" evidence="5">
    <location>
        <begin position="1724"/>
        <end position="1755"/>
    </location>
</feature>
<dbReference type="Pfam" id="PF00023">
    <property type="entry name" value="Ank"/>
    <property type="match status" value="3"/>
</dbReference>
<accession>A0A058ZES9</accession>
<gene>
    <name evidence="6" type="ORF">H696_00014</name>
</gene>
<dbReference type="Gene3D" id="1.25.40.20">
    <property type="entry name" value="Ankyrin repeat-containing domain"/>
    <property type="match status" value="3"/>
</dbReference>
<reference evidence="6" key="1">
    <citation type="submission" date="2013-04" db="EMBL/GenBank/DDBJ databases">
        <title>The Genome Sequence of Fonticula alba ATCC 38817.</title>
        <authorList>
            <consortium name="The Broad Institute Genomics Platform"/>
            <person name="Russ C."/>
            <person name="Cuomo C."/>
            <person name="Burger G."/>
            <person name="Gray M.W."/>
            <person name="Holland P.W.H."/>
            <person name="King N."/>
            <person name="Lang F.B.F."/>
            <person name="Roger A.J."/>
            <person name="Ruiz-Trillo I."/>
            <person name="Brown M."/>
            <person name="Walker B."/>
            <person name="Young S."/>
            <person name="Zeng Q."/>
            <person name="Gargeya S."/>
            <person name="Fitzgerald M."/>
            <person name="Haas B."/>
            <person name="Abouelleil A."/>
            <person name="Allen A.W."/>
            <person name="Alvarado L."/>
            <person name="Arachchi H.M."/>
            <person name="Berlin A.M."/>
            <person name="Chapman S.B."/>
            <person name="Gainer-Dewar J."/>
            <person name="Goldberg J."/>
            <person name="Griggs A."/>
            <person name="Gujja S."/>
            <person name="Hansen M."/>
            <person name="Howarth C."/>
            <person name="Imamovic A."/>
            <person name="Ireland A."/>
            <person name="Larimer J."/>
            <person name="McCowan C."/>
            <person name="Murphy C."/>
            <person name="Pearson M."/>
            <person name="Poon T.W."/>
            <person name="Priest M."/>
            <person name="Roberts A."/>
            <person name="Saif S."/>
            <person name="Shea T."/>
            <person name="Sisk P."/>
            <person name="Sykes S."/>
            <person name="Wortman J."/>
            <person name="Nusbaum C."/>
            <person name="Birren B."/>
        </authorList>
    </citation>
    <scope>NUCLEOTIDE SEQUENCE [LARGE SCALE GENOMIC DNA]</scope>
    <source>
        <strain evidence="6">ATCC 38817</strain>
    </source>
</reference>
<keyword evidence="2 3" id="KW-0040">ANK repeat</keyword>
<dbReference type="OrthoDB" id="539213at2759"/>
<feature type="compositionally biased region" description="Low complexity" evidence="5">
    <location>
        <begin position="897"/>
        <end position="912"/>
    </location>
</feature>
<feature type="repeat" description="ANK" evidence="3">
    <location>
        <begin position="2539"/>
        <end position="2561"/>
    </location>
</feature>
<feature type="coiled-coil region" evidence="4">
    <location>
        <begin position="732"/>
        <end position="759"/>
    </location>
</feature>
<feature type="region of interest" description="Disordered" evidence="5">
    <location>
        <begin position="1972"/>
        <end position="1999"/>
    </location>
</feature>
<evidence type="ECO:0000256" key="5">
    <source>
        <dbReference type="SAM" id="MobiDB-lite"/>
    </source>
</evidence>
<dbReference type="Proteomes" id="UP000030693">
    <property type="component" value="Unassembled WGS sequence"/>
</dbReference>
<evidence type="ECO:0000256" key="3">
    <source>
        <dbReference type="PROSITE-ProRule" id="PRU00023"/>
    </source>
</evidence>
<feature type="coiled-coil region" evidence="4">
    <location>
        <begin position="591"/>
        <end position="618"/>
    </location>
</feature>
<evidence type="ECO:0000256" key="4">
    <source>
        <dbReference type="SAM" id="Coils"/>
    </source>
</evidence>
<dbReference type="RefSeq" id="XP_009492129.1">
    <property type="nucleotide sequence ID" value="XM_009493854.1"/>
</dbReference>
<dbReference type="PROSITE" id="PS50297">
    <property type="entry name" value="ANK_REP_REGION"/>
    <property type="match status" value="4"/>
</dbReference>
<dbReference type="InterPro" id="IPR036770">
    <property type="entry name" value="Ankyrin_rpt-contain_sf"/>
</dbReference>
<dbReference type="EMBL" id="KB932201">
    <property type="protein sequence ID" value="KCV72428.1"/>
    <property type="molecule type" value="Genomic_DNA"/>
</dbReference>
<evidence type="ECO:0000313" key="7">
    <source>
        <dbReference type="Proteomes" id="UP000030693"/>
    </source>
</evidence>
<feature type="repeat" description="ANK" evidence="3">
    <location>
        <begin position="845"/>
        <end position="872"/>
    </location>
</feature>
<evidence type="ECO:0000256" key="2">
    <source>
        <dbReference type="ARBA" id="ARBA00023043"/>
    </source>
</evidence>
<feature type="compositionally biased region" description="Polar residues" evidence="5">
    <location>
        <begin position="188"/>
        <end position="198"/>
    </location>
</feature>
<feature type="repeat" description="ANK" evidence="3">
    <location>
        <begin position="1007"/>
        <end position="1033"/>
    </location>
</feature>
<evidence type="ECO:0000256" key="1">
    <source>
        <dbReference type="ARBA" id="ARBA00022737"/>
    </source>
</evidence>
<dbReference type="eggNOG" id="ENOG502QU61">
    <property type="taxonomic scope" value="Eukaryota"/>
</dbReference>
<dbReference type="InterPro" id="IPR002110">
    <property type="entry name" value="Ankyrin_rpt"/>
</dbReference>
<keyword evidence="4" id="KW-0175">Coiled coil</keyword>
<feature type="region of interest" description="Disordered" evidence="5">
    <location>
        <begin position="183"/>
        <end position="206"/>
    </location>
</feature>
<dbReference type="SUPFAM" id="SSF48403">
    <property type="entry name" value="Ankyrin repeat"/>
    <property type="match status" value="2"/>
</dbReference>
<dbReference type="PANTHER" id="PTHR24198:SF165">
    <property type="entry name" value="ANKYRIN REPEAT-CONTAINING PROTEIN-RELATED"/>
    <property type="match status" value="1"/>
</dbReference>
<evidence type="ECO:0000313" key="6">
    <source>
        <dbReference type="EMBL" id="KCV72428.1"/>
    </source>
</evidence>
<dbReference type="PROSITE" id="PS50088">
    <property type="entry name" value="ANK_REPEAT"/>
    <property type="match status" value="4"/>
</dbReference>
<feature type="region of interest" description="Disordered" evidence="5">
    <location>
        <begin position="1722"/>
        <end position="1755"/>
    </location>
</feature>
<keyword evidence="1" id="KW-0677">Repeat</keyword>
<feature type="repeat" description="ANK" evidence="3">
    <location>
        <begin position="767"/>
        <end position="791"/>
    </location>
</feature>
<sequence>MAVDTTITSYLQSVTDFGTGAQDREQLLDQLTAVVNRENHFRKLFAQHRDHADLQDPHLLMIPLYEQDPAALTVRDLDEASVPGPGPGTEPAFRMMFQDTPEQRGFRKAAGQLAVAPTLEAFHQNWNLFTEESLRYVNWDNVVAAGGSVLACLAPLFDPESASGQLMAEDADVGFGQVARAEVDKQNDSSTSTLTGANPTPPGEAITPKRQRYIYHHLLYRSSDIDLFIYGLDEEAGRAKLVELYEAISNAIPHAALVFRSKYAVSIVSQFPYRHIQIVLRRYASPAEVLMGFDVDCSGVAFDGRQVYAVPRAHAALVFQRNTIDMSRRSPSYETRLSKYAARGFAVRAPYYDLDRVDPQILERSFAQTQGLARLILLERLRLPAAIQHYRDEQRLRRMRNDSKDALGTESTVAGRAGGHLRRQIEYKLSNDAFLRDRLLGADVTEMSDYATVFLPWGPNWTASSVQRLMREKDQMLNSPWFDRTKSYHTHPCFVGRMSAVLRDCCGFCPPFPADFDVEESSFVHGPLRFIADDPGRQSIGSFRPITDGDWLEPAFLKESTNLLAMAATSGDLGLVQQAMDIESERVVRERQELTSAREAALQAVADAQAAVAALEQQAGTGPGASAAAAAAAAAAEAAAATAAAAAPSVEDDQAAAAAAEVAATKAAAAAAKAASATSFDNDDLIEWIDLAGEAADLAAESAAVAALAAGSSLEAAAAAAASGQPAEPAPLVEARARLAAATADLDQLTQRLDDLVGLRLDARDSLGRTPLILAVLANQRPVVQLLLATGLRALRASVLRLRHGDAAAGGLTEAEAALLAELDPCLVLRIPELVQPSLSERAFNGRTPLHFAAHYDRPEILADLLEYNREVYLLLQEARRIREELALPPVDTEPAEAAVAAATAAASGADSNSDDDGGDDDDDDDDDDDGDDEDYESAEEDADSDADSDADIQLLANMESDDEDGDTAVGSKSRRMLVPAGALADRKARLLVREPFVAVDCEDWDGHLAPLHYAILFGHVACVRLLLEHGASPSRPCLALRDNDRDGLTPLMLVAFIEDTATAVAIARLLVAPPGDLAPGALARVLPAEQAATVTAAAREPASLCDLLVSSQVNVLGLYAMRLRADLLRDFVRPCFTDEQLAPLLAHVNTQQLNPLGLAIRIGYMVAPSGRGRRSVPALLRDGLSRAAREALTLDTVRALLALGTPVCVRLSHLTASYDLYQSLGRRIGGYVSERAYRDLTNVGQPLHAALEANLPDVVEALMAAMQPADYYMSSKKIQQTFPAEFANYDDCQRTNFNPLDFLIVAAADIVRQNAGNPALLAAFREVAPDMMILVNSIYSDEELELPADGPDQVVVNTAGLEVDHIQRLVGALAAGMRASLERAFAQVTGVVPTATDPDADLDLHLADLENRRFFPAYQAPDAGLWRAAGDVTGLHMPPEHLLDSDDAVFILRNAIRLRDRVDRETRNPDSKFGRPVLVPFHQSSDHVNVVLRQRRELLREIARLDALAGSEPGAAAAAAAAGPGSSHMAAVLRKTDLRRLNYSLGLALDEEDMLLAGGAPGDHAAAGSSQLDRQSVLRIAVADLINDTLENLADLRAHVFIDTMRRMGRLLALLTGRFGLSATFKVQFAPGQRKRVHQGGFDDPAVLAVSTATQFHQANLANFAPAGLVDVLLADLTGPRLLAEIRARSGLEAELAEQPLLATFAGALADMGAEHLATTCQAPGSQEEASAAASTAASAAADEAGSPSPGSAPPVAFKYPTARADVAPLRLAFKAGDRIVRGEHMEAIYRGFFEAVLAGDLPRVADLTDSKRHGDRVALVHCHLVDSVMSNPLMLAVCHLADPAPMLGLLLRRLAQQYRPHVSKAAVQLLRSGAVDPGAGRSSRVNNLALLASAGGSRYDSDGDLFDSDDADESDSYGDSDSADNEDSIFLDLEAALLAQQDLLAAPAALTKAEAARQAFSRAALANRAAQRSMRDSAGGEPAAGPGPGPGKRPAKGHLPYCPVHPVELLDNVEGMCLVTHRRAGHTDAQLAAVLRLADDLIPHARHHYYNWYYQRGANRRLHPADSAGLPDMRDCLLDGRRAEDPRLDGHVQQFLRGRHLSASTGMDPRPSHVVPLTLMHMVLFQAAGLGDESQALALLLALLNGLQLVDDYAVRLATLAAAAQGHAAFQAPLFQLGERMMANMWRGYRQPVALPLDMAIAMGLPRSLLLTMLRRFGGGLHLSMVPLPADLPTASTRRHTVLTRHTETGLFAPRAAGGEGLRSSGPNMSMLVQLTGGPSSFTDAGSSATEEGTLVSRLGDFHHPLGFIAPPVRALLAGHVDLARWLACDPAPRQAFLDFWHRAVSRVPVGQACARALADPAAAALLVPASERSVLRGLAREMFFEPEPLLRSLFRLDTVLKVPPMCRHGYYANTSPGNFTQYMTAPAALAMADNGPGLHTLRGILADDPAYGLTPGQVADLGAVGWYSGTDLAPNSVLHQTRPLYWQHVEVPTRPVSTRQVAQAPLAMAAALGHARATEALLRDFAADPLAADPVTGWTPLHFAAHQHQPVAVRLLLEAIAGGAGPAGGSPGQRLREALFDRRCLLAGLTPVHLAAQEDAHAVLGEMAMALARADAGAGADADAGSAAEPMPVSPARLLLARAELLHPDRQSAAGDGALQLALRAGHLLLAVDIVLDLALARFGAAPLAAAAAGHHLSAADQEDALARLAGDFFELLERRAAAAAAATATAGDDDHHQAPASPEADARFDWALLRRAALGENAFGLSAADQVFILHRELLGASDSSSEVFHPEALACGALTRALGVVAPAAKPALPRSPVQGPLPAAVATPAGPQYVTNSARCFVPLLDLMVLLSRAPAGHPGSPVPRGVLSAARVRETLFAVADRTMQHLEMLPSNRHFRNPYSYDYSSGRGNAPRREHVKPEGYPYPEKVQIISTKNQPDFFTNRALLVDVAAE</sequence>
<dbReference type="STRING" id="691883.A0A058ZES9"/>